<dbReference type="EMBL" id="NOXU01000032">
    <property type="protein sequence ID" value="OYQ31423.1"/>
    <property type="molecule type" value="Genomic_DNA"/>
</dbReference>
<proteinExistence type="predicted"/>
<name>A0A255YQB6_9PROT</name>
<keyword evidence="1" id="KW-0812">Transmembrane</keyword>
<evidence type="ECO:0000256" key="1">
    <source>
        <dbReference type="SAM" id="Phobius"/>
    </source>
</evidence>
<comment type="caution">
    <text evidence="2">The sequence shown here is derived from an EMBL/GenBank/DDBJ whole genome shotgun (WGS) entry which is preliminary data.</text>
</comment>
<evidence type="ECO:0000313" key="3">
    <source>
        <dbReference type="Proteomes" id="UP000216998"/>
    </source>
</evidence>
<feature type="transmembrane region" description="Helical" evidence="1">
    <location>
        <begin position="163"/>
        <end position="182"/>
    </location>
</feature>
<protein>
    <submittedName>
        <fullName evidence="2">Uncharacterized protein</fullName>
    </submittedName>
</protein>
<dbReference type="AlphaFoldDB" id="A0A255YQB6"/>
<feature type="transmembrane region" description="Helical" evidence="1">
    <location>
        <begin position="37"/>
        <end position="59"/>
    </location>
</feature>
<gene>
    <name evidence="2" type="ORF">CHU95_19930</name>
</gene>
<keyword evidence="1" id="KW-0472">Membrane</keyword>
<reference evidence="2 3" key="1">
    <citation type="submission" date="2017-07" db="EMBL/GenBank/DDBJ databases">
        <title>Niveispirillum cyanobacteriorum sp. nov., isolated from cyanobacterial aggregates in a eutrophic lake.</title>
        <authorList>
            <person name="Cai H."/>
        </authorList>
    </citation>
    <scope>NUCLEOTIDE SEQUENCE [LARGE SCALE GENOMIC DNA]</scope>
    <source>
        <strain evidence="3">TH1-14</strain>
    </source>
</reference>
<dbReference type="Proteomes" id="UP000216998">
    <property type="component" value="Unassembled WGS sequence"/>
</dbReference>
<organism evidence="2 3">
    <name type="scientific">Niveispirillum lacus</name>
    <dbReference type="NCBI Taxonomy" id="1981099"/>
    <lineage>
        <taxon>Bacteria</taxon>
        <taxon>Pseudomonadati</taxon>
        <taxon>Pseudomonadota</taxon>
        <taxon>Alphaproteobacteria</taxon>
        <taxon>Rhodospirillales</taxon>
        <taxon>Azospirillaceae</taxon>
        <taxon>Niveispirillum</taxon>
    </lineage>
</organism>
<evidence type="ECO:0000313" key="2">
    <source>
        <dbReference type="EMBL" id="OYQ31423.1"/>
    </source>
</evidence>
<sequence>MSPRNIQSIRSVKPYNDTAFIHGNYNRKIVAVGKKKTIAIVMLIFVIRISGDHILYYPIFRPIAANSYMHHCLKRFHRIVKCHMKMCVLGFFRSNSGALNCIFEQLNGPTENGLSANNILTANMNFEFPDGTRGGMVIPKFIDGLIGNGDDAVAEVQHALEGAHFFVALALVTAGSLAYLSFKIATFKRVQGPTARARVRPEKLDSGHNRPELLAADSVVDQWLAVITEGVKAGPFLRGAAVNVGPRALLAVAGRSAAQDVGMTMFRVSNFNHDVGGLAVGVGVEAENGGGGGHELCASGGHGAILLLGPGTAAGPSL</sequence>
<keyword evidence="3" id="KW-1185">Reference proteome</keyword>
<keyword evidence="1" id="KW-1133">Transmembrane helix</keyword>
<accession>A0A255YQB6</accession>